<evidence type="ECO:0000256" key="2">
    <source>
        <dbReference type="ARBA" id="ARBA00006843"/>
    </source>
</evidence>
<keyword evidence="5 6" id="KW-0472">Membrane</keyword>
<comment type="caution">
    <text evidence="8">The sequence shown here is derived from an EMBL/GenBank/DDBJ whole genome shotgun (WGS) entry which is preliminary data.</text>
</comment>
<evidence type="ECO:0000313" key="7">
    <source>
        <dbReference type="EMBL" id="CAF0915126.1"/>
    </source>
</evidence>
<gene>
    <name evidence="7" type="ORF">EDS130_LOCUS10478</name>
    <name evidence="8" type="ORF">XAT740_LOCUS19156</name>
</gene>
<dbReference type="Pfam" id="PF04505">
    <property type="entry name" value="CD225"/>
    <property type="match status" value="1"/>
</dbReference>
<keyword evidence="9" id="KW-1185">Reference proteome</keyword>
<feature type="transmembrane region" description="Helical" evidence="6">
    <location>
        <begin position="130"/>
        <end position="155"/>
    </location>
</feature>
<evidence type="ECO:0000313" key="9">
    <source>
        <dbReference type="Proteomes" id="UP000663828"/>
    </source>
</evidence>
<protein>
    <submittedName>
        <fullName evidence="8">Uncharacterized protein</fullName>
    </submittedName>
</protein>
<feature type="transmembrane region" description="Helical" evidence="6">
    <location>
        <begin position="176"/>
        <end position="199"/>
    </location>
</feature>
<dbReference type="AlphaFoldDB" id="A0A814Q9D9"/>
<dbReference type="OrthoDB" id="9906841at2759"/>
<keyword evidence="3 6" id="KW-0812">Transmembrane</keyword>
<proteinExistence type="inferred from homology"/>
<comment type="similarity">
    <text evidence="2">Belongs to the CD225/Dispanin family.</text>
</comment>
<dbReference type="InterPro" id="IPR051517">
    <property type="entry name" value="IFITM_antiviral_protein"/>
</dbReference>
<evidence type="ECO:0000256" key="4">
    <source>
        <dbReference type="ARBA" id="ARBA00022989"/>
    </source>
</evidence>
<evidence type="ECO:0000256" key="5">
    <source>
        <dbReference type="ARBA" id="ARBA00023136"/>
    </source>
</evidence>
<dbReference type="EMBL" id="CAJNOR010001300">
    <property type="protein sequence ID" value="CAF1116746.1"/>
    <property type="molecule type" value="Genomic_DNA"/>
</dbReference>
<keyword evidence="4 6" id="KW-1133">Transmembrane helix</keyword>
<evidence type="ECO:0000256" key="1">
    <source>
        <dbReference type="ARBA" id="ARBA00004370"/>
    </source>
</evidence>
<comment type="subcellular location">
    <subcellularLocation>
        <location evidence="1">Membrane</location>
    </subcellularLocation>
</comment>
<evidence type="ECO:0000313" key="8">
    <source>
        <dbReference type="EMBL" id="CAF1116746.1"/>
    </source>
</evidence>
<evidence type="ECO:0000256" key="3">
    <source>
        <dbReference type="ARBA" id="ARBA00022692"/>
    </source>
</evidence>
<dbReference type="Proteomes" id="UP000663852">
    <property type="component" value="Unassembled WGS sequence"/>
</dbReference>
<name>A0A814Q9D9_ADIRI</name>
<sequence length="213" mass="23579">MNPYTIEPLKADANAISTTASAPVYSSTAVQYPRLETAPPTTTPVSVGITAQMPPMYQHPQSDPTTVSAPMTAPMYMPPGYHYPRPEQTAVPAPAPMVASVYMPPAQHYQQPRSPPVANTQVDASKIRDWLPWSIISIFLGGFIPGILPFIFSLLCRSKKRKNDFQGAKTMSTLALVFNIIMTILGILSIIFIVIYLIVFSRMKRNEYIFLSK</sequence>
<dbReference type="PANTHER" id="PTHR13999">
    <property type="entry name" value="INTERFERON INDUCIBLE TRANSMEMBRANE PROTEIN"/>
    <property type="match status" value="1"/>
</dbReference>
<accession>A0A814Q9D9</accession>
<dbReference type="EMBL" id="CAJNOJ010000036">
    <property type="protein sequence ID" value="CAF0915126.1"/>
    <property type="molecule type" value="Genomic_DNA"/>
</dbReference>
<dbReference type="InterPro" id="IPR007593">
    <property type="entry name" value="CD225/Dispanin_fam"/>
</dbReference>
<reference evidence="8" key="1">
    <citation type="submission" date="2021-02" db="EMBL/GenBank/DDBJ databases">
        <authorList>
            <person name="Nowell W R."/>
        </authorList>
    </citation>
    <scope>NUCLEOTIDE SEQUENCE</scope>
</reference>
<evidence type="ECO:0000256" key="6">
    <source>
        <dbReference type="SAM" id="Phobius"/>
    </source>
</evidence>
<organism evidence="8 9">
    <name type="scientific">Adineta ricciae</name>
    <name type="common">Rotifer</name>
    <dbReference type="NCBI Taxonomy" id="249248"/>
    <lineage>
        <taxon>Eukaryota</taxon>
        <taxon>Metazoa</taxon>
        <taxon>Spiralia</taxon>
        <taxon>Gnathifera</taxon>
        <taxon>Rotifera</taxon>
        <taxon>Eurotatoria</taxon>
        <taxon>Bdelloidea</taxon>
        <taxon>Adinetida</taxon>
        <taxon>Adinetidae</taxon>
        <taxon>Adineta</taxon>
    </lineage>
</organism>
<dbReference type="Proteomes" id="UP000663828">
    <property type="component" value="Unassembled WGS sequence"/>
</dbReference>
<dbReference type="GO" id="GO:0005886">
    <property type="term" value="C:plasma membrane"/>
    <property type="evidence" value="ECO:0007669"/>
    <property type="project" value="TreeGrafter"/>
</dbReference>